<reference evidence="1 2" key="1">
    <citation type="submission" date="2023-01" db="EMBL/GenBank/DDBJ databases">
        <authorList>
            <person name="Kreplak J."/>
        </authorList>
    </citation>
    <scope>NUCLEOTIDE SEQUENCE [LARGE SCALE GENOMIC DNA]</scope>
</reference>
<keyword evidence="2" id="KW-1185">Reference proteome</keyword>
<evidence type="ECO:0000313" key="1">
    <source>
        <dbReference type="EMBL" id="CAI8592620.1"/>
    </source>
</evidence>
<dbReference type="AlphaFoldDB" id="A0AAV0Z837"/>
<organism evidence="1 2">
    <name type="scientific">Vicia faba</name>
    <name type="common">Broad bean</name>
    <name type="synonym">Faba vulgaris</name>
    <dbReference type="NCBI Taxonomy" id="3906"/>
    <lineage>
        <taxon>Eukaryota</taxon>
        <taxon>Viridiplantae</taxon>
        <taxon>Streptophyta</taxon>
        <taxon>Embryophyta</taxon>
        <taxon>Tracheophyta</taxon>
        <taxon>Spermatophyta</taxon>
        <taxon>Magnoliopsida</taxon>
        <taxon>eudicotyledons</taxon>
        <taxon>Gunneridae</taxon>
        <taxon>Pentapetalae</taxon>
        <taxon>rosids</taxon>
        <taxon>fabids</taxon>
        <taxon>Fabales</taxon>
        <taxon>Fabaceae</taxon>
        <taxon>Papilionoideae</taxon>
        <taxon>50 kb inversion clade</taxon>
        <taxon>NPAAA clade</taxon>
        <taxon>Hologalegina</taxon>
        <taxon>IRL clade</taxon>
        <taxon>Fabeae</taxon>
        <taxon>Vicia</taxon>
    </lineage>
</organism>
<gene>
    <name evidence="1" type="ORF">VFH_I049200</name>
</gene>
<evidence type="ECO:0000313" key="2">
    <source>
        <dbReference type="Proteomes" id="UP001157006"/>
    </source>
</evidence>
<protein>
    <submittedName>
        <fullName evidence="1">Uncharacterized protein</fullName>
    </submittedName>
</protein>
<proteinExistence type="predicted"/>
<name>A0AAV0Z837_VICFA</name>
<sequence length="201" mass="23174">MCGERCAFLFGGVASKDKAVVVGSFWNNLRRCESMLKQKSRLRSCREYDLNTRFFHNIIKARTRSHYIGGVDSVHGRVTDVAGVKEEVRRFFEEKYREINLRRPRLDGLQFEGLSQLEAANLKEPFSVEEIRDVVWEFDGNKCPGLDGYNFIFVCMCWNSLEGDIYKFVEEFHAKANLPKAVSTSFIALIPKVYNPQLLGE</sequence>
<dbReference type="EMBL" id="OX451735">
    <property type="protein sequence ID" value="CAI8592620.1"/>
    <property type="molecule type" value="Genomic_DNA"/>
</dbReference>
<accession>A0AAV0Z837</accession>
<dbReference type="Proteomes" id="UP001157006">
    <property type="component" value="Chromosome 1S"/>
</dbReference>